<dbReference type="FunFam" id="1.10.8.10:FF:000001">
    <property type="entry name" value="Elongation factor Ts"/>
    <property type="match status" value="1"/>
</dbReference>
<keyword evidence="4 5" id="KW-0648">Protein biosynthesis</keyword>
<sequence length="218" mass="23866">MAITAQDIAKLRAQTGAGMLDCKKALDETNGDLEKALDWLRERGVAKAAKRAGKVAAEGVVYSYIHGGGSVGVLVEVNCETDFVAKNEGFQALVNDIALHIAAAAPKYVTRDEVPVDVIEREKGIYVEQMKNEGKPADIIEKIVAGKVDKFYAEICLMEQPFIKDEDKTIEKLLVEKTGEIGEKITVRRFARFELGEGIVKEKADLAAEVEEQLKQSA</sequence>
<reference evidence="10" key="1">
    <citation type="submission" date="2017-09" db="EMBL/GenBank/DDBJ databases">
        <title>Depth-based differentiation of microbial function through sediment-hosted aquifers and enrichment of novel symbionts in the deep terrestrial subsurface.</title>
        <authorList>
            <person name="Probst A.J."/>
            <person name="Ladd B."/>
            <person name="Jarett J.K."/>
            <person name="Geller-Mcgrath D.E."/>
            <person name="Sieber C.M.K."/>
            <person name="Emerson J.B."/>
            <person name="Anantharaman K."/>
            <person name="Thomas B.C."/>
            <person name="Malmstrom R."/>
            <person name="Stieglmeier M."/>
            <person name="Klingl A."/>
            <person name="Woyke T."/>
            <person name="Ryan C.M."/>
            <person name="Banfield J.F."/>
        </authorList>
    </citation>
    <scope>NUCLEOTIDE SEQUENCE [LARGE SCALE GENOMIC DNA]</scope>
</reference>
<dbReference type="SUPFAM" id="SSF54713">
    <property type="entry name" value="Elongation factor Ts (EF-Ts), dimerisation domain"/>
    <property type="match status" value="1"/>
</dbReference>
<name>A0A2H0TX14_9BACT</name>
<dbReference type="CDD" id="cd14275">
    <property type="entry name" value="UBA_EF-Ts"/>
    <property type="match status" value="1"/>
</dbReference>
<dbReference type="FunFam" id="1.10.286.20:FF:000001">
    <property type="entry name" value="Elongation factor Ts"/>
    <property type="match status" value="1"/>
</dbReference>
<comment type="subcellular location">
    <subcellularLocation>
        <location evidence="5 7">Cytoplasm</location>
    </subcellularLocation>
</comment>
<evidence type="ECO:0000259" key="8">
    <source>
        <dbReference type="Pfam" id="PF00889"/>
    </source>
</evidence>
<dbReference type="InterPro" id="IPR009060">
    <property type="entry name" value="UBA-like_sf"/>
</dbReference>
<dbReference type="AlphaFoldDB" id="A0A2H0TX14"/>
<dbReference type="PANTHER" id="PTHR11741">
    <property type="entry name" value="ELONGATION FACTOR TS"/>
    <property type="match status" value="1"/>
</dbReference>
<dbReference type="PROSITE" id="PS01126">
    <property type="entry name" value="EF_TS_1"/>
    <property type="match status" value="1"/>
</dbReference>
<keyword evidence="3 5" id="KW-0251">Elongation factor</keyword>
<evidence type="ECO:0000256" key="2">
    <source>
        <dbReference type="ARBA" id="ARBA00016956"/>
    </source>
</evidence>
<dbReference type="EMBL" id="PFBY01000011">
    <property type="protein sequence ID" value="PIR76675.1"/>
    <property type="molecule type" value="Genomic_DNA"/>
</dbReference>
<gene>
    <name evidence="5 9" type="primary">tsf</name>
    <name evidence="9" type="ORF">COU32_00770</name>
</gene>
<evidence type="ECO:0000256" key="5">
    <source>
        <dbReference type="HAMAP-Rule" id="MF_00050"/>
    </source>
</evidence>
<accession>A0A2H0TX14</accession>
<comment type="function">
    <text evidence="5 6">Associates with the EF-Tu.GDP complex and induces the exchange of GDP to GTP. It remains bound to the aminoacyl-tRNA.EF-Tu.GTP complex up to the GTP hydrolysis stage on the ribosome.</text>
</comment>
<proteinExistence type="inferred from homology"/>
<dbReference type="InterPro" id="IPR001816">
    <property type="entry name" value="Transl_elong_EFTs/EF1B"/>
</dbReference>
<evidence type="ECO:0000313" key="9">
    <source>
        <dbReference type="EMBL" id="PIR76675.1"/>
    </source>
</evidence>
<feature type="region of interest" description="Involved in Mg(2+) ion dislocation from EF-Tu" evidence="5">
    <location>
        <begin position="81"/>
        <end position="84"/>
    </location>
</feature>
<dbReference type="Proteomes" id="UP000231530">
    <property type="component" value="Unassembled WGS sequence"/>
</dbReference>
<dbReference type="PROSITE" id="PS01127">
    <property type="entry name" value="EF_TS_2"/>
    <property type="match status" value="1"/>
</dbReference>
<dbReference type="GO" id="GO:0003746">
    <property type="term" value="F:translation elongation factor activity"/>
    <property type="evidence" value="ECO:0007669"/>
    <property type="project" value="UniProtKB-UniRule"/>
</dbReference>
<dbReference type="HAMAP" id="MF_00050">
    <property type="entry name" value="EF_Ts"/>
    <property type="match status" value="1"/>
</dbReference>
<dbReference type="InterPro" id="IPR014039">
    <property type="entry name" value="Transl_elong_EFTs/EF1B_dimer"/>
</dbReference>
<keyword evidence="5" id="KW-0963">Cytoplasm</keyword>
<dbReference type="NCBIfam" id="TIGR00116">
    <property type="entry name" value="tsf"/>
    <property type="match status" value="2"/>
</dbReference>
<protein>
    <recommendedName>
        <fullName evidence="2 5">Elongation factor Ts</fullName>
        <shortName evidence="5">EF-Ts</shortName>
    </recommendedName>
</protein>
<dbReference type="GO" id="GO:0005737">
    <property type="term" value="C:cytoplasm"/>
    <property type="evidence" value="ECO:0007669"/>
    <property type="project" value="UniProtKB-SubCell"/>
</dbReference>
<dbReference type="InterPro" id="IPR018101">
    <property type="entry name" value="Transl_elong_Ts_CS"/>
</dbReference>
<feature type="domain" description="Translation elongation factor EFTs/EF1B dimerisation" evidence="8">
    <location>
        <begin position="50"/>
        <end position="197"/>
    </location>
</feature>
<dbReference type="Pfam" id="PF00889">
    <property type="entry name" value="EF_TS"/>
    <property type="match status" value="1"/>
</dbReference>
<dbReference type="SUPFAM" id="SSF46934">
    <property type="entry name" value="UBA-like"/>
    <property type="match status" value="1"/>
</dbReference>
<organism evidence="9 10">
    <name type="scientific">Candidatus Magasanikbacteria bacterium CG10_big_fil_rev_8_21_14_0_10_42_10</name>
    <dbReference type="NCBI Taxonomy" id="1974649"/>
    <lineage>
        <taxon>Bacteria</taxon>
        <taxon>Candidatus Magasanikiibacteriota</taxon>
    </lineage>
</organism>
<evidence type="ECO:0000256" key="7">
    <source>
        <dbReference type="RuleBase" id="RU000643"/>
    </source>
</evidence>
<evidence type="ECO:0000256" key="3">
    <source>
        <dbReference type="ARBA" id="ARBA00022768"/>
    </source>
</evidence>
<dbReference type="PANTHER" id="PTHR11741:SF0">
    <property type="entry name" value="ELONGATION FACTOR TS, MITOCHONDRIAL"/>
    <property type="match status" value="1"/>
</dbReference>
<dbReference type="Gene3D" id="1.10.8.10">
    <property type="entry name" value="DNA helicase RuvA subunit, C-terminal domain"/>
    <property type="match status" value="1"/>
</dbReference>
<dbReference type="Gene3D" id="1.10.286.20">
    <property type="match status" value="1"/>
</dbReference>
<comment type="similarity">
    <text evidence="1 5 6">Belongs to the EF-Ts family.</text>
</comment>
<dbReference type="Gene3D" id="3.30.479.20">
    <property type="entry name" value="Elongation factor Ts, dimerisation domain"/>
    <property type="match status" value="1"/>
</dbReference>
<evidence type="ECO:0000256" key="4">
    <source>
        <dbReference type="ARBA" id="ARBA00022917"/>
    </source>
</evidence>
<evidence type="ECO:0000313" key="10">
    <source>
        <dbReference type="Proteomes" id="UP000231530"/>
    </source>
</evidence>
<comment type="caution">
    <text evidence="9">The sequence shown here is derived from an EMBL/GenBank/DDBJ whole genome shotgun (WGS) entry which is preliminary data.</text>
</comment>
<dbReference type="InterPro" id="IPR036402">
    <property type="entry name" value="EF-Ts_dimer_sf"/>
</dbReference>
<evidence type="ECO:0000256" key="6">
    <source>
        <dbReference type="RuleBase" id="RU000642"/>
    </source>
</evidence>
<evidence type="ECO:0000256" key="1">
    <source>
        <dbReference type="ARBA" id="ARBA00005532"/>
    </source>
</evidence>